<keyword evidence="2" id="KW-0813">Transport</keyword>
<name>A0A6J4UDF5_9SPHN</name>
<dbReference type="Pfam" id="PF01794">
    <property type="entry name" value="Ferric_reduct"/>
    <property type="match status" value="1"/>
</dbReference>
<dbReference type="GO" id="GO:0020037">
    <property type="term" value="F:heme binding"/>
    <property type="evidence" value="ECO:0007669"/>
    <property type="project" value="TreeGrafter"/>
</dbReference>
<keyword evidence="4 7" id="KW-1133">Transmembrane helix</keyword>
<keyword evidence="3 7" id="KW-0812">Transmembrane</keyword>
<dbReference type="EMBL" id="CADCWD010000082">
    <property type="protein sequence ID" value="CAA9545331.1"/>
    <property type="molecule type" value="Genomic_DNA"/>
</dbReference>
<comment type="subcellular location">
    <subcellularLocation>
        <location evidence="1">Membrane</location>
        <topology evidence="1">Multi-pass membrane protein</topology>
    </subcellularLocation>
</comment>
<reference evidence="9" key="1">
    <citation type="submission" date="2020-02" db="EMBL/GenBank/DDBJ databases">
        <authorList>
            <person name="Meier V. D."/>
        </authorList>
    </citation>
    <scope>NUCLEOTIDE SEQUENCE</scope>
    <source>
        <strain evidence="9">AVDCRST_MAG23</strain>
    </source>
</reference>
<protein>
    <recommendedName>
        <fullName evidence="8">Ferric oxidoreductase domain-containing protein</fullName>
    </recommendedName>
</protein>
<feature type="transmembrane region" description="Helical" evidence="7">
    <location>
        <begin position="49"/>
        <end position="66"/>
    </location>
</feature>
<evidence type="ECO:0000256" key="7">
    <source>
        <dbReference type="SAM" id="Phobius"/>
    </source>
</evidence>
<feature type="domain" description="Ferric oxidoreductase" evidence="8">
    <location>
        <begin position="43"/>
        <end position="156"/>
    </location>
</feature>
<evidence type="ECO:0000256" key="2">
    <source>
        <dbReference type="ARBA" id="ARBA00022448"/>
    </source>
</evidence>
<dbReference type="GO" id="GO:0016679">
    <property type="term" value="F:oxidoreductase activity, acting on diphenols and related substances as donors"/>
    <property type="evidence" value="ECO:0007669"/>
    <property type="project" value="TreeGrafter"/>
</dbReference>
<dbReference type="AlphaFoldDB" id="A0A6J4UDF5"/>
<feature type="transmembrane region" description="Helical" evidence="7">
    <location>
        <begin position="78"/>
        <end position="96"/>
    </location>
</feature>
<dbReference type="PANTHER" id="PTHR36964:SF1">
    <property type="entry name" value="PROTEIN-METHIONINE-SULFOXIDE REDUCTASE HEME-BINDING SUBUNIT MSRQ"/>
    <property type="match status" value="1"/>
</dbReference>
<evidence type="ECO:0000256" key="6">
    <source>
        <dbReference type="ARBA" id="ARBA00023136"/>
    </source>
</evidence>
<dbReference type="GO" id="GO:0010181">
    <property type="term" value="F:FMN binding"/>
    <property type="evidence" value="ECO:0007669"/>
    <property type="project" value="TreeGrafter"/>
</dbReference>
<evidence type="ECO:0000256" key="3">
    <source>
        <dbReference type="ARBA" id="ARBA00022692"/>
    </source>
</evidence>
<sequence length="206" mass="23295">MTLRRIIDSKPLLWALLSIPALLMIVRAFDPDIYFEDLLHPSGEWSARLIILALMLTSLSMLLPGQRWVKWLLRRRRSFGVAAFGYALLHLLFYLLEMGTLESIMAELGALGIWTGWAAFLLMVPLALASNDATMRALKAGWKRLQRLAYPAAVLTLLHWIFIHDNLVPALVNFAPLAALQLWRLARSYRGHGPRPTTPTTNLENA</sequence>
<evidence type="ECO:0000313" key="9">
    <source>
        <dbReference type="EMBL" id="CAA9545331.1"/>
    </source>
</evidence>
<evidence type="ECO:0000256" key="5">
    <source>
        <dbReference type="ARBA" id="ARBA00023004"/>
    </source>
</evidence>
<keyword evidence="6 7" id="KW-0472">Membrane</keyword>
<gene>
    <name evidence="9" type="ORF">AVDCRST_MAG23-2486</name>
</gene>
<evidence type="ECO:0000259" key="8">
    <source>
        <dbReference type="Pfam" id="PF01794"/>
    </source>
</evidence>
<dbReference type="InterPro" id="IPR022837">
    <property type="entry name" value="MsrQ-like"/>
</dbReference>
<dbReference type="InterPro" id="IPR013130">
    <property type="entry name" value="Fe3_Rdtase_TM_dom"/>
</dbReference>
<feature type="transmembrane region" description="Helical" evidence="7">
    <location>
        <begin position="108"/>
        <end position="128"/>
    </location>
</feature>
<keyword evidence="5" id="KW-0408">Iron</keyword>
<proteinExistence type="predicted"/>
<organism evidence="9">
    <name type="scientific">uncultured Sphingosinicella sp</name>
    <dbReference type="NCBI Taxonomy" id="478748"/>
    <lineage>
        <taxon>Bacteria</taxon>
        <taxon>Pseudomonadati</taxon>
        <taxon>Pseudomonadota</taxon>
        <taxon>Alphaproteobacteria</taxon>
        <taxon>Sphingomonadales</taxon>
        <taxon>Sphingosinicellaceae</taxon>
        <taxon>Sphingosinicella</taxon>
        <taxon>environmental samples</taxon>
    </lineage>
</organism>
<dbReference type="PANTHER" id="PTHR36964">
    <property type="entry name" value="PROTEIN-METHIONINE-SULFOXIDE REDUCTASE HEME-BINDING SUBUNIT MSRQ"/>
    <property type="match status" value="1"/>
</dbReference>
<feature type="transmembrane region" description="Helical" evidence="7">
    <location>
        <begin position="12"/>
        <end position="29"/>
    </location>
</feature>
<evidence type="ECO:0000256" key="4">
    <source>
        <dbReference type="ARBA" id="ARBA00022989"/>
    </source>
</evidence>
<dbReference type="GO" id="GO:0005886">
    <property type="term" value="C:plasma membrane"/>
    <property type="evidence" value="ECO:0007669"/>
    <property type="project" value="TreeGrafter"/>
</dbReference>
<accession>A0A6J4UDF5</accession>
<evidence type="ECO:0000256" key="1">
    <source>
        <dbReference type="ARBA" id="ARBA00004141"/>
    </source>
</evidence>